<evidence type="ECO:0000313" key="2">
    <source>
        <dbReference type="Proteomes" id="UP000550707"/>
    </source>
</evidence>
<accession>A0A7J8FRZ9</accession>
<protein>
    <submittedName>
        <fullName evidence="1">Uncharacterized protein</fullName>
    </submittedName>
</protein>
<evidence type="ECO:0000313" key="1">
    <source>
        <dbReference type="EMBL" id="KAF6450524.1"/>
    </source>
</evidence>
<organism evidence="1 2">
    <name type="scientific">Molossus molossus</name>
    <name type="common">Pallas' mastiff bat</name>
    <name type="synonym">Vespertilio molossus</name>
    <dbReference type="NCBI Taxonomy" id="27622"/>
    <lineage>
        <taxon>Eukaryota</taxon>
        <taxon>Metazoa</taxon>
        <taxon>Chordata</taxon>
        <taxon>Craniata</taxon>
        <taxon>Vertebrata</taxon>
        <taxon>Euteleostomi</taxon>
        <taxon>Mammalia</taxon>
        <taxon>Eutheria</taxon>
        <taxon>Laurasiatheria</taxon>
        <taxon>Chiroptera</taxon>
        <taxon>Yangochiroptera</taxon>
        <taxon>Molossidae</taxon>
        <taxon>Molossus</taxon>
    </lineage>
</organism>
<gene>
    <name evidence="1" type="ORF">HJG59_008396</name>
</gene>
<name>A0A7J8FRZ9_MOLMO</name>
<comment type="caution">
    <text evidence="1">The sequence shown here is derived from an EMBL/GenBank/DDBJ whole genome shotgun (WGS) entry which is preliminary data.</text>
</comment>
<dbReference type="InParanoid" id="A0A7J8FRZ9"/>
<dbReference type="EMBL" id="JACASF010000011">
    <property type="protein sequence ID" value="KAF6450524.1"/>
    <property type="molecule type" value="Genomic_DNA"/>
</dbReference>
<dbReference type="Proteomes" id="UP000550707">
    <property type="component" value="Unassembled WGS sequence"/>
</dbReference>
<proteinExistence type="predicted"/>
<keyword evidence="2" id="KW-1185">Reference proteome</keyword>
<dbReference type="AlphaFoldDB" id="A0A7J8FRZ9"/>
<sequence length="141" mass="15542">MSFALACRKPHLLSCANLRCCPGPELTPVDAPPNSLQTALFATLAYRQSSFDRTSNNNAPGCDRAKTWKERGFVTDLIDQSCPSSLLHERERNFFVLYSSALLGLLVIAAESVTDACHTDNPLGACPRWEAFRRGLVLSLR</sequence>
<reference evidence="1 2" key="1">
    <citation type="journal article" date="2020" name="Nature">
        <title>Six reference-quality genomes reveal evolution of bat adaptations.</title>
        <authorList>
            <person name="Jebb D."/>
            <person name="Huang Z."/>
            <person name="Pippel M."/>
            <person name="Hughes G.M."/>
            <person name="Lavrichenko K."/>
            <person name="Devanna P."/>
            <person name="Winkler S."/>
            <person name="Jermiin L.S."/>
            <person name="Skirmuntt E.C."/>
            <person name="Katzourakis A."/>
            <person name="Burkitt-Gray L."/>
            <person name="Ray D.A."/>
            <person name="Sullivan K.A.M."/>
            <person name="Roscito J.G."/>
            <person name="Kirilenko B.M."/>
            <person name="Davalos L.M."/>
            <person name="Corthals A.P."/>
            <person name="Power M.L."/>
            <person name="Jones G."/>
            <person name="Ransome R.D."/>
            <person name="Dechmann D.K.N."/>
            <person name="Locatelli A.G."/>
            <person name="Puechmaille S.J."/>
            <person name="Fedrigo O."/>
            <person name="Jarvis E.D."/>
            <person name="Hiller M."/>
            <person name="Vernes S.C."/>
            <person name="Myers E.W."/>
            <person name="Teeling E.C."/>
        </authorList>
    </citation>
    <scope>NUCLEOTIDE SEQUENCE [LARGE SCALE GENOMIC DNA]</scope>
    <source>
        <strain evidence="1">MMolMol1</strain>
        <tissue evidence="1">Muscle</tissue>
    </source>
</reference>